<sequence>MAIQLLESERIAILNGITPSELNDWRNSVLTHERLQQDSAEQLATDATDHFLEGWPMVGQKNWLSLLENRLPKFSTKEMSDSLKGLTNNQPNIWLIGHDSTVQPDHSELKNWLMEAEITLEENSLDPIEKTIDWSISSDMEGTIISTEQSAHQITTWTLGNGMTVHFKYSNQAPGKVYYSLVGKNGLNALSSEESIIARLALPAIGLSGLRNLDGTELQQWLGNHSITLTPYYNFFSRGISASSTSAEVDTLLNLLHVSLTEGSVSPKTWDSVKEQNENYLKAHLNSSSKNWLGIVDSALYLNDPALRTLELQELESITPNGIQNIYDTYFKGAQNYTLAIVGDVSLDKVRSEVLRAVATLAKSEHDSTPPSKTRNYPNPTSSVTLAVSGNGTQSASVVLRYSLSKTKAVQFTEVELALMASWVREELTLAIREKAGLTYNISAVLDGQTIFQDSYTLIISTNTDPANTKELIEEIDSTLTALLTIQPPVLKVQNWLDSMEADHKQALNAAEQQAAVISGAEIYGRKVAKSFEPLTVSNNFTPSFLTNALRGFLSKEAVRTQLTWLP</sequence>
<accession>A0A2K8KLU5</accession>
<dbReference type="InterPro" id="IPR007863">
    <property type="entry name" value="Peptidase_M16_C"/>
</dbReference>
<evidence type="ECO:0000259" key="1">
    <source>
        <dbReference type="Pfam" id="PF05193"/>
    </source>
</evidence>
<gene>
    <name evidence="2" type="ORF">REIFOR_00669</name>
</gene>
<dbReference type="AlphaFoldDB" id="A0A2K8KLU5"/>
<proteinExistence type="predicted"/>
<dbReference type="KEGG" id="rfo:REIFOR_00669"/>
<dbReference type="GO" id="GO:0046872">
    <property type="term" value="F:metal ion binding"/>
    <property type="evidence" value="ECO:0007669"/>
    <property type="project" value="InterPro"/>
</dbReference>
<feature type="domain" description="Peptidase M16 C-terminal" evidence="1">
    <location>
        <begin position="317"/>
        <end position="484"/>
    </location>
</feature>
<dbReference type="InterPro" id="IPR011249">
    <property type="entry name" value="Metalloenz_LuxS/M16"/>
</dbReference>
<dbReference type="OrthoDB" id="9811314at2"/>
<evidence type="ECO:0000313" key="2">
    <source>
        <dbReference type="EMBL" id="ATX75837.1"/>
    </source>
</evidence>
<organism evidence="2 3">
    <name type="scientific">Reinekea forsetii</name>
    <dbReference type="NCBI Taxonomy" id="1336806"/>
    <lineage>
        <taxon>Bacteria</taxon>
        <taxon>Pseudomonadati</taxon>
        <taxon>Pseudomonadota</taxon>
        <taxon>Gammaproteobacteria</taxon>
        <taxon>Oceanospirillales</taxon>
        <taxon>Saccharospirillaceae</taxon>
        <taxon>Reinekea</taxon>
    </lineage>
</organism>
<keyword evidence="3" id="KW-1185">Reference proteome</keyword>
<dbReference type="RefSeq" id="WP_100256219.1">
    <property type="nucleotide sequence ID" value="NZ_CP011797.1"/>
</dbReference>
<dbReference type="Pfam" id="PF05193">
    <property type="entry name" value="Peptidase_M16_C"/>
    <property type="match status" value="1"/>
</dbReference>
<reference evidence="2 3" key="1">
    <citation type="journal article" date="2017" name="Environ. Microbiol.">
        <title>Genomic and physiological analyses of 'Reinekea forsetii' reveal a versatile opportunistic lifestyle during spring algae blooms.</title>
        <authorList>
            <person name="Avci B."/>
            <person name="Hahnke R.L."/>
            <person name="Chafee M."/>
            <person name="Fischer T."/>
            <person name="Gruber-Vodicka H."/>
            <person name="Tegetmeyer H.E."/>
            <person name="Harder J."/>
            <person name="Fuchs B.M."/>
            <person name="Amann R.I."/>
            <person name="Teeling H."/>
        </authorList>
    </citation>
    <scope>NUCLEOTIDE SEQUENCE [LARGE SCALE GENOMIC DNA]</scope>
    <source>
        <strain evidence="2 3">Hel1_31_D35</strain>
    </source>
</reference>
<evidence type="ECO:0000313" key="3">
    <source>
        <dbReference type="Proteomes" id="UP000229757"/>
    </source>
</evidence>
<dbReference type="SUPFAM" id="SSF63411">
    <property type="entry name" value="LuxS/MPP-like metallohydrolase"/>
    <property type="match status" value="2"/>
</dbReference>
<name>A0A2K8KLU5_9GAMM</name>
<dbReference type="EMBL" id="CP011797">
    <property type="protein sequence ID" value="ATX75837.1"/>
    <property type="molecule type" value="Genomic_DNA"/>
</dbReference>
<protein>
    <submittedName>
        <fullName evidence="2">Peptidase, M16B family</fullName>
    </submittedName>
</protein>
<dbReference type="Gene3D" id="3.30.830.10">
    <property type="entry name" value="Metalloenzyme, LuxS/M16 peptidase-like"/>
    <property type="match status" value="2"/>
</dbReference>
<dbReference type="Proteomes" id="UP000229757">
    <property type="component" value="Chromosome"/>
</dbReference>